<keyword evidence="2" id="KW-0442">Lipid degradation</keyword>
<accession>A0A7W9QDA0</accession>
<evidence type="ECO:0000256" key="4">
    <source>
        <dbReference type="SAM" id="SignalP"/>
    </source>
</evidence>
<evidence type="ECO:0008006" key="7">
    <source>
        <dbReference type="Google" id="ProtNLM"/>
    </source>
</evidence>
<dbReference type="AlphaFoldDB" id="A0A7W9QDA0"/>
<dbReference type="PROSITE" id="PS51318">
    <property type="entry name" value="TAT"/>
    <property type="match status" value="1"/>
</dbReference>
<dbReference type="InterPro" id="IPR029058">
    <property type="entry name" value="AB_hydrolase_fold"/>
</dbReference>
<name>A0A7W9QDA0_9ACTN</name>
<evidence type="ECO:0000256" key="1">
    <source>
        <dbReference type="ARBA" id="ARBA00022801"/>
    </source>
</evidence>
<dbReference type="PANTHER" id="PTHR10272:SF0">
    <property type="entry name" value="PLATELET-ACTIVATING FACTOR ACETYLHYDROLASE"/>
    <property type="match status" value="1"/>
</dbReference>
<protein>
    <recommendedName>
        <fullName evidence="7">Lipase</fullName>
    </recommendedName>
</protein>
<evidence type="ECO:0000313" key="5">
    <source>
        <dbReference type="EMBL" id="MBB5937969.1"/>
    </source>
</evidence>
<feature type="chain" id="PRO_5030658253" description="Lipase" evidence="4">
    <location>
        <begin position="35"/>
        <end position="432"/>
    </location>
</feature>
<dbReference type="EMBL" id="JACHJL010000014">
    <property type="protein sequence ID" value="MBB5937969.1"/>
    <property type="molecule type" value="Genomic_DNA"/>
</dbReference>
<dbReference type="SUPFAM" id="SSF53474">
    <property type="entry name" value="alpha/beta-Hydrolases"/>
    <property type="match status" value="1"/>
</dbReference>
<dbReference type="RefSeq" id="WP_184575378.1">
    <property type="nucleotide sequence ID" value="NZ_JACHJL010000014.1"/>
</dbReference>
<dbReference type="GO" id="GO:0016042">
    <property type="term" value="P:lipid catabolic process"/>
    <property type="evidence" value="ECO:0007669"/>
    <property type="project" value="UniProtKB-KW"/>
</dbReference>
<evidence type="ECO:0000313" key="6">
    <source>
        <dbReference type="Proteomes" id="UP000588098"/>
    </source>
</evidence>
<organism evidence="5 6">
    <name type="scientific">Streptomyces zagrosensis</name>
    <dbReference type="NCBI Taxonomy" id="1042984"/>
    <lineage>
        <taxon>Bacteria</taxon>
        <taxon>Bacillati</taxon>
        <taxon>Actinomycetota</taxon>
        <taxon>Actinomycetes</taxon>
        <taxon>Kitasatosporales</taxon>
        <taxon>Streptomycetaceae</taxon>
        <taxon>Streptomyces</taxon>
    </lineage>
</organism>
<feature type="signal peptide" evidence="4">
    <location>
        <begin position="1"/>
        <end position="34"/>
    </location>
</feature>
<comment type="caution">
    <text evidence="5">The sequence shown here is derived from an EMBL/GenBank/DDBJ whole genome shotgun (WGS) entry which is preliminary data.</text>
</comment>
<dbReference type="Proteomes" id="UP000588098">
    <property type="component" value="Unassembled WGS sequence"/>
</dbReference>
<reference evidence="5 6" key="1">
    <citation type="submission" date="2020-08" db="EMBL/GenBank/DDBJ databases">
        <title>Genomic Encyclopedia of Type Strains, Phase III (KMG-III): the genomes of soil and plant-associated and newly described type strains.</title>
        <authorList>
            <person name="Whitman W."/>
        </authorList>
    </citation>
    <scope>NUCLEOTIDE SEQUENCE [LARGE SCALE GENOMIC DNA]</scope>
    <source>
        <strain evidence="5 6">CECT 8305</strain>
    </source>
</reference>
<evidence type="ECO:0000256" key="2">
    <source>
        <dbReference type="ARBA" id="ARBA00022963"/>
    </source>
</evidence>
<proteinExistence type="predicted"/>
<dbReference type="Gene3D" id="3.40.50.1820">
    <property type="entry name" value="alpha/beta hydrolase"/>
    <property type="match status" value="1"/>
</dbReference>
<gene>
    <name evidence="5" type="ORF">FHS42_005053</name>
</gene>
<evidence type="ECO:0000256" key="3">
    <source>
        <dbReference type="ARBA" id="ARBA00023098"/>
    </source>
</evidence>
<keyword evidence="6" id="KW-1185">Reference proteome</keyword>
<dbReference type="PANTHER" id="PTHR10272">
    <property type="entry name" value="PLATELET-ACTIVATING FACTOR ACETYLHYDROLASE"/>
    <property type="match status" value="1"/>
</dbReference>
<dbReference type="InterPro" id="IPR006311">
    <property type="entry name" value="TAT_signal"/>
</dbReference>
<dbReference type="GO" id="GO:0003847">
    <property type="term" value="F:1-alkyl-2-acetylglycerophosphocholine esterase activity"/>
    <property type="evidence" value="ECO:0007669"/>
    <property type="project" value="TreeGrafter"/>
</dbReference>
<keyword evidence="1" id="KW-0378">Hydrolase</keyword>
<keyword evidence="3" id="KW-0443">Lipid metabolism</keyword>
<keyword evidence="4" id="KW-0732">Signal</keyword>
<sequence>MRHIRSTPLPRRAVLGGAAAVGLTAALSSPLAAAATATAAPRGGAFRFDLPAPTGSNEVGATHLHLIDRSRNERWTDEPHQPRELMISIWYPARPGGDGPPLPYSTPGLDTAFSTYATSQLGLPDGAVNWHGIGTHTRAGVPVAPSPHPRPVVLYTPGFGSYRNSDTVVISELASRGYLVVTVDHTYDAMAVEFPDGRLRTASPLLTGLPRDEMVRAAIATRVADLRFVVDELEKLASGHNPDAAGRPLPRGLCGAVDTSRIGGYGHSIGPSGLFDTMRTDRRIRAGCVQDGPLVQGLNQPIDAALSGVQQPFLLMCSNIGKDSAEPFHHRSPHAAGLAALWKNSPGWKRDLWSKEAAHQSYTDFQHILPILDEEFGVREEALRQIGTVDPARFVAVRRAYLTAFFTRHLLHRPQRLLDAPSPRYPQVRFIA</sequence>